<keyword evidence="2" id="KW-0805">Transcription regulation</keyword>
<evidence type="ECO:0000259" key="6">
    <source>
        <dbReference type="PROSITE" id="PS51755"/>
    </source>
</evidence>
<dbReference type="CDD" id="cd15831">
    <property type="entry name" value="BTAD"/>
    <property type="match status" value="1"/>
</dbReference>
<evidence type="ECO:0000256" key="3">
    <source>
        <dbReference type="ARBA" id="ARBA00023125"/>
    </source>
</evidence>
<keyword evidence="4" id="KW-0804">Transcription</keyword>
<keyword evidence="3 5" id="KW-0238">DNA-binding</keyword>
<dbReference type="GO" id="GO:0006355">
    <property type="term" value="P:regulation of DNA-templated transcription"/>
    <property type="evidence" value="ECO:0007669"/>
    <property type="project" value="InterPro"/>
</dbReference>
<dbReference type="EMBL" id="WBMT01000014">
    <property type="protein sequence ID" value="KAB2345243.1"/>
    <property type="molecule type" value="Genomic_DNA"/>
</dbReference>
<evidence type="ECO:0000256" key="2">
    <source>
        <dbReference type="ARBA" id="ARBA00023015"/>
    </source>
</evidence>
<dbReference type="InterPro" id="IPR036388">
    <property type="entry name" value="WH-like_DNA-bd_sf"/>
</dbReference>
<dbReference type="SMART" id="SM00862">
    <property type="entry name" value="Trans_reg_C"/>
    <property type="match status" value="1"/>
</dbReference>
<dbReference type="Pfam" id="PF03704">
    <property type="entry name" value="BTAD"/>
    <property type="match status" value="1"/>
</dbReference>
<comment type="caution">
    <text evidence="7">The sequence shown here is derived from an EMBL/GenBank/DDBJ whole genome shotgun (WGS) entry which is preliminary data.</text>
</comment>
<dbReference type="SUPFAM" id="SSF48452">
    <property type="entry name" value="TPR-like"/>
    <property type="match status" value="2"/>
</dbReference>
<evidence type="ECO:0000256" key="4">
    <source>
        <dbReference type="ARBA" id="ARBA00023163"/>
    </source>
</evidence>
<dbReference type="PRINTS" id="PR00364">
    <property type="entry name" value="DISEASERSIST"/>
</dbReference>
<comment type="similarity">
    <text evidence="1">Belongs to the AfsR/DnrI/RedD regulatory family.</text>
</comment>
<dbReference type="InterPro" id="IPR027417">
    <property type="entry name" value="P-loop_NTPase"/>
</dbReference>
<keyword evidence="8" id="KW-1185">Reference proteome</keyword>
<evidence type="ECO:0000313" key="7">
    <source>
        <dbReference type="EMBL" id="KAB2345243.1"/>
    </source>
</evidence>
<dbReference type="AlphaFoldDB" id="A0A6H9YQR6"/>
<dbReference type="PANTHER" id="PTHR35807">
    <property type="entry name" value="TRANSCRIPTIONAL REGULATOR REDD-RELATED"/>
    <property type="match status" value="1"/>
</dbReference>
<dbReference type="InterPro" id="IPR003593">
    <property type="entry name" value="AAA+_ATPase"/>
</dbReference>
<dbReference type="PANTHER" id="PTHR35807:SF1">
    <property type="entry name" value="TRANSCRIPTIONAL REGULATOR REDD"/>
    <property type="match status" value="1"/>
</dbReference>
<dbReference type="SUPFAM" id="SSF52540">
    <property type="entry name" value="P-loop containing nucleoside triphosphate hydrolases"/>
    <property type="match status" value="1"/>
</dbReference>
<dbReference type="InterPro" id="IPR002182">
    <property type="entry name" value="NB-ARC"/>
</dbReference>
<dbReference type="InterPro" id="IPR051677">
    <property type="entry name" value="AfsR-DnrI-RedD_regulator"/>
</dbReference>
<proteinExistence type="inferred from homology"/>
<evidence type="ECO:0000313" key="8">
    <source>
        <dbReference type="Proteomes" id="UP000468735"/>
    </source>
</evidence>
<feature type="DNA-binding region" description="OmpR/PhoB-type" evidence="5">
    <location>
        <begin position="1"/>
        <end position="99"/>
    </location>
</feature>
<protein>
    <recommendedName>
        <fullName evidence="6">OmpR/PhoB-type domain-containing protein</fullName>
    </recommendedName>
</protein>
<dbReference type="SMART" id="SM01043">
    <property type="entry name" value="BTAD"/>
    <property type="match status" value="1"/>
</dbReference>
<name>A0A6H9YQR6_9ACTN</name>
<dbReference type="Proteomes" id="UP000468735">
    <property type="component" value="Unassembled WGS sequence"/>
</dbReference>
<dbReference type="PROSITE" id="PS51755">
    <property type="entry name" value="OMPR_PHOB"/>
    <property type="match status" value="1"/>
</dbReference>
<evidence type="ECO:0000256" key="5">
    <source>
        <dbReference type="PROSITE-ProRule" id="PRU01091"/>
    </source>
</evidence>
<reference evidence="7 8" key="1">
    <citation type="submission" date="2019-09" db="EMBL/GenBank/DDBJ databases">
        <title>Actinomadura physcomitrii sp. nov., a novel actinomycete isolated from moss [Physcomitrium sphaericum (Ludw) Fuernr].</title>
        <authorList>
            <person name="Zhuang X."/>
            <person name="Liu C."/>
        </authorList>
    </citation>
    <scope>NUCLEOTIDE SEQUENCE [LARGE SCALE GENOMIC DNA]</scope>
    <source>
        <strain evidence="7 8">HMC1</strain>
    </source>
</reference>
<dbReference type="InterPro" id="IPR016032">
    <property type="entry name" value="Sig_transdc_resp-reg_C-effctor"/>
</dbReference>
<dbReference type="OrthoDB" id="5521887at2"/>
<organism evidence="7 8">
    <name type="scientific">Actinomadura rudentiformis</name>
    <dbReference type="NCBI Taxonomy" id="359158"/>
    <lineage>
        <taxon>Bacteria</taxon>
        <taxon>Bacillati</taxon>
        <taxon>Actinomycetota</taxon>
        <taxon>Actinomycetes</taxon>
        <taxon>Streptosporangiales</taxon>
        <taxon>Thermomonosporaceae</taxon>
        <taxon>Actinomadura</taxon>
    </lineage>
</organism>
<gene>
    <name evidence="7" type="ORF">F8566_28710</name>
</gene>
<dbReference type="Gene3D" id="1.10.10.10">
    <property type="entry name" value="Winged helix-like DNA-binding domain superfamily/Winged helix DNA-binding domain"/>
    <property type="match status" value="1"/>
</dbReference>
<dbReference type="SUPFAM" id="SSF46894">
    <property type="entry name" value="C-terminal effector domain of the bipartite response regulators"/>
    <property type="match status" value="1"/>
</dbReference>
<dbReference type="RefSeq" id="WP_151564955.1">
    <property type="nucleotide sequence ID" value="NZ_WBMT01000014.1"/>
</dbReference>
<dbReference type="Gene3D" id="1.25.40.10">
    <property type="entry name" value="Tetratricopeptide repeat domain"/>
    <property type="match status" value="2"/>
</dbReference>
<sequence length="957" mass="103816">MPGGLYFRVLGPVVAERDGVPLDVGGPQPRAVLGLLLLEAGRVVSVDRLAEALWEGEPPNSWRVQLQGMVSRLRRKLGAGGERTSAPIDTVPPGYRLRMSDDQLDLLVFRREVERAKRHMAAGEHLLAAELLHVAMARWRGQICADVASPYVRQAAAGWEDLRLAALEDRIDADIARGRHDELAAELHALVREHPLRERFSGQLMTVLSRAGRPADALAVFRDARERMVAELGIEPSTRLQQLHRAILTGVHGAENADAVRGLPYVVPRQLPADVVDHVGREELLAELDAVLSSSGPRAAPPRIAITGPGGIGKTALALRLAHRNREAYADGQLYARLGTADAAGVLATFLHALGVPPAGVPQAVDERGSLFRELLATRRVLLVLDDVTDEEQLRPLVPAEPRCAVLITSRRRLSGEGALRSVQLDALPADAGLRLFGAIAGPERAAAEPEAAAEIVRLCGGLPLAVRIAAARLRTRPDLTVQDMARRLASHRDRLDWLKQGDVGVRASFQDSYSALSPDQQRLFRRLGALEVPEFPSWVPAALLAVGAAEAERLLDDLVDVHLVEPAGRGVTGPRYHVHDLIHLMAAELADPADRIPALRRLLGGWQDLAATADAELPHWYGLDPAPPPLWRAPAHMHEAVRAAPLSWFDEERVQLSGQVRSAEDHDLGAAWPLAQSVTTYFDLQGRFDEWSAALHAGLRVAERAGDRLGQACMLGLLVDCESSRFQLGEGLQYAERALAAYQSLPPYEHEPLPAASLDEHCRPLQEARRARDPLGIGRFAFTLCLSSREAGERGDYLSLLEEAAAAFEACGAPMAELWTLKTAWLAYLKLGRIDDAVACLERGITIIMRLGDDFESTSVVGEIGTLLVAAGRLGDADELARETLHRARAHGHRWDEAAALDILAALAEASGDQHAAVDARLRALALWRRLNATARISDTMARLAGDLGVTSLPQG</sequence>
<accession>A0A6H9YQR6</accession>
<dbReference type="Gene3D" id="3.40.50.300">
    <property type="entry name" value="P-loop containing nucleotide triphosphate hydrolases"/>
    <property type="match status" value="1"/>
</dbReference>
<dbReference type="Pfam" id="PF00931">
    <property type="entry name" value="NB-ARC"/>
    <property type="match status" value="1"/>
</dbReference>
<evidence type="ECO:0000256" key="1">
    <source>
        <dbReference type="ARBA" id="ARBA00005820"/>
    </source>
</evidence>
<dbReference type="GO" id="GO:0000160">
    <property type="term" value="P:phosphorelay signal transduction system"/>
    <property type="evidence" value="ECO:0007669"/>
    <property type="project" value="InterPro"/>
</dbReference>
<dbReference type="SMART" id="SM00382">
    <property type="entry name" value="AAA"/>
    <property type="match status" value="1"/>
</dbReference>
<dbReference type="InterPro" id="IPR005158">
    <property type="entry name" value="BTAD"/>
</dbReference>
<dbReference type="Pfam" id="PF00486">
    <property type="entry name" value="Trans_reg_C"/>
    <property type="match status" value="1"/>
</dbReference>
<dbReference type="InterPro" id="IPR011990">
    <property type="entry name" value="TPR-like_helical_dom_sf"/>
</dbReference>
<feature type="domain" description="OmpR/PhoB-type" evidence="6">
    <location>
        <begin position="1"/>
        <end position="99"/>
    </location>
</feature>
<dbReference type="GO" id="GO:0043531">
    <property type="term" value="F:ADP binding"/>
    <property type="evidence" value="ECO:0007669"/>
    <property type="project" value="InterPro"/>
</dbReference>
<dbReference type="GO" id="GO:0003677">
    <property type="term" value="F:DNA binding"/>
    <property type="evidence" value="ECO:0007669"/>
    <property type="project" value="UniProtKB-UniRule"/>
</dbReference>
<dbReference type="InterPro" id="IPR001867">
    <property type="entry name" value="OmpR/PhoB-type_DNA-bd"/>
</dbReference>